<dbReference type="eggNOG" id="COG1981">
    <property type="taxonomic scope" value="Bacteria"/>
</dbReference>
<keyword evidence="1" id="KW-0812">Transmembrane</keyword>
<comment type="caution">
    <text evidence="2">The sequence shown here is derived from an EMBL/GenBank/DDBJ whole genome shotgun (WGS) entry which is preliminary data.</text>
</comment>
<accession>M5PFP4</accession>
<feature type="transmembrane region" description="Helical" evidence="1">
    <location>
        <begin position="50"/>
        <end position="73"/>
    </location>
</feature>
<dbReference type="EMBL" id="AOFM01000005">
    <property type="protein sequence ID" value="EME75437.1"/>
    <property type="molecule type" value="Genomic_DNA"/>
</dbReference>
<reference evidence="2 3" key="1">
    <citation type="journal article" date="2013" name="Genome Announc.">
        <title>Draft Whole-Genome Sequence of Bacillus sonorensis Strain L12, a Source of Nonribosomal Lipopeptides.</title>
        <authorList>
            <person name="Adimpong D.B."/>
            <person name="Sorensen K.I."/>
            <person name="Nielsen D.S."/>
            <person name="Thorsen L."/>
            <person name="Rasmussen T.B."/>
            <person name="Derkx P.M."/>
            <person name="Jespersen L."/>
        </authorList>
    </citation>
    <scope>NUCLEOTIDE SEQUENCE [LARGE SCALE GENOMIC DNA]</scope>
    <source>
        <strain evidence="2 3">L12</strain>
    </source>
</reference>
<dbReference type="AlphaFoldDB" id="M5PFP4"/>
<keyword evidence="1" id="KW-0472">Membrane</keyword>
<evidence type="ECO:0000313" key="2">
    <source>
        <dbReference type="EMBL" id="EME75437.1"/>
    </source>
</evidence>
<evidence type="ECO:0000313" key="3">
    <source>
        <dbReference type="Proteomes" id="UP000011907"/>
    </source>
</evidence>
<protein>
    <submittedName>
        <fullName evidence="2">Uncharacterized protein</fullName>
    </submittedName>
</protein>
<evidence type="ECO:0000256" key="1">
    <source>
        <dbReference type="SAM" id="Phobius"/>
    </source>
</evidence>
<dbReference type="Proteomes" id="UP000011907">
    <property type="component" value="Unassembled WGS sequence"/>
</dbReference>
<proteinExistence type="predicted"/>
<dbReference type="GeneID" id="92851793"/>
<sequence>MKWALFIIQTFIGIFIVDQLMTVNMAMLEAGSIAALNNPDFIHNHTVRQYAAIVQITITITLFIICISVLKPWKKKKTVLKKK</sequence>
<gene>
    <name evidence="2" type="ORF">BSONL12_06373</name>
</gene>
<organism evidence="2 3">
    <name type="scientific">Bacillus sonorensis L12</name>
    <dbReference type="NCBI Taxonomy" id="1274524"/>
    <lineage>
        <taxon>Bacteria</taxon>
        <taxon>Bacillati</taxon>
        <taxon>Bacillota</taxon>
        <taxon>Bacilli</taxon>
        <taxon>Bacillales</taxon>
        <taxon>Bacillaceae</taxon>
        <taxon>Bacillus</taxon>
    </lineage>
</organism>
<name>M5PFP4_9BACI</name>
<dbReference type="STRING" id="1274524.BSONL12_06373"/>
<dbReference type="PATRIC" id="fig|1274524.3.peg.1375"/>
<keyword evidence="1" id="KW-1133">Transmembrane helix</keyword>
<dbReference type="RefSeq" id="WP_006637289.1">
    <property type="nucleotide sequence ID" value="NZ_AOFM01000005.1"/>
</dbReference>